<evidence type="ECO:0000256" key="10">
    <source>
        <dbReference type="ARBA" id="ARBA00022898"/>
    </source>
</evidence>
<dbReference type="PANTHER" id="PTHR11825:SF44">
    <property type="entry name" value="BRANCHED-CHAIN-AMINO-ACID AMINOTRANSFERASE"/>
    <property type="match status" value="1"/>
</dbReference>
<evidence type="ECO:0000256" key="15">
    <source>
        <dbReference type="PIRSR" id="PIRSR006468-1"/>
    </source>
</evidence>
<dbReference type="OrthoDB" id="9804984at2"/>
<reference evidence="17 18" key="1">
    <citation type="submission" date="2019-09" db="EMBL/GenBank/DDBJ databases">
        <title>Phylogeny of genus Pseudoclavibacter and closely related genus.</title>
        <authorList>
            <person name="Li Y."/>
        </authorList>
    </citation>
    <scope>NUCLEOTIDE SEQUENCE [LARGE SCALE GENOMIC DNA]</scope>
    <source>
        <strain evidence="17 18">THG-MD12</strain>
    </source>
</reference>
<evidence type="ECO:0000256" key="1">
    <source>
        <dbReference type="ARBA" id="ARBA00001933"/>
    </source>
</evidence>
<dbReference type="CDD" id="cd01557">
    <property type="entry name" value="BCAT_beta_family"/>
    <property type="match status" value="1"/>
</dbReference>
<dbReference type="GO" id="GO:0004084">
    <property type="term" value="F:branched-chain-amino-acid transaminase activity"/>
    <property type="evidence" value="ECO:0007669"/>
    <property type="project" value="UniProtKB-EC"/>
</dbReference>
<comment type="catalytic activity">
    <reaction evidence="13">
        <text>L-isoleucine + 2-oxoglutarate = (S)-3-methyl-2-oxopentanoate + L-glutamate</text>
        <dbReference type="Rhea" id="RHEA:24801"/>
        <dbReference type="ChEBI" id="CHEBI:16810"/>
        <dbReference type="ChEBI" id="CHEBI:29985"/>
        <dbReference type="ChEBI" id="CHEBI:35146"/>
        <dbReference type="ChEBI" id="CHEBI:58045"/>
        <dbReference type="EC" id="2.6.1.42"/>
    </reaction>
</comment>
<comment type="pathway">
    <text evidence="4">Amino-acid biosynthesis; L-leucine biosynthesis; L-leucine from 3-methyl-2-oxobutanoate: step 4/4.</text>
</comment>
<dbReference type="UniPathway" id="UPA00048">
    <property type="reaction ID" value="UER00073"/>
</dbReference>
<dbReference type="AlphaFoldDB" id="A0A7J5B127"/>
<feature type="compositionally biased region" description="Polar residues" evidence="16">
    <location>
        <begin position="1"/>
        <end position="16"/>
    </location>
</feature>
<evidence type="ECO:0000256" key="11">
    <source>
        <dbReference type="ARBA" id="ARBA00023304"/>
    </source>
</evidence>
<evidence type="ECO:0000256" key="8">
    <source>
        <dbReference type="ARBA" id="ARBA00022605"/>
    </source>
</evidence>
<keyword evidence="8" id="KW-0028">Amino-acid biosynthesis</keyword>
<dbReference type="InterPro" id="IPR001544">
    <property type="entry name" value="Aminotrans_IV"/>
</dbReference>
<dbReference type="PIRSF" id="PIRSF006468">
    <property type="entry name" value="BCAT1"/>
    <property type="match status" value="1"/>
</dbReference>
<evidence type="ECO:0000313" key="18">
    <source>
        <dbReference type="Proteomes" id="UP000490386"/>
    </source>
</evidence>
<dbReference type="InterPro" id="IPR036038">
    <property type="entry name" value="Aminotransferase-like"/>
</dbReference>
<protein>
    <recommendedName>
        <fullName evidence="6">branched-chain-amino-acid transaminase</fullName>
        <ecNumber evidence="6">2.6.1.42</ecNumber>
    </recommendedName>
</protein>
<evidence type="ECO:0000256" key="13">
    <source>
        <dbReference type="ARBA" id="ARBA00048798"/>
    </source>
</evidence>
<dbReference type="Gene3D" id="3.20.10.10">
    <property type="entry name" value="D-amino Acid Aminotransferase, subunit A, domain 2"/>
    <property type="match status" value="1"/>
</dbReference>
<evidence type="ECO:0000313" key="17">
    <source>
        <dbReference type="EMBL" id="KAB1636712.1"/>
    </source>
</evidence>
<organism evidence="17 18">
    <name type="scientific">Pseudoclavibacter terrae</name>
    <dbReference type="NCBI Taxonomy" id="1530195"/>
    <lineage>
        <taxon>Bacteria</taxon>
        <taxon>Bacillati</taxon>
        <taxon>Actinomycetota</taxon>
        <taxon>Actinomycetes</taxon>
        <taxon>Micrococcales</taxon>
        <taxon>Microbacteriaceae</taxon>
        <taxon>Pseudoclavibacter</taxon>
    </lineage>
</organism>
<evidence type="ECO:0000256" key="7">
    <source>
        <dbReference type="ARBA" id="ARBA00022576"/>
    </source>
</evidence>
<dbReference type="InterPro" id="IPR033939">
    <property type="entry name" value="BCAT_family"/>
</dbReference>
<dbReference type="InterPro" id="IPR005786">
    <property type="entry name" value="B_amino_transII"/>
</dbReference>
<feature type="region of interest" description="Disordered" evidence="16">
    <location>
        <begin position="1"/>
        <end position="23"/>
    </location>
</feature>
<dbReference type="GO" id="GO:0009097">
    <property type="term" value="P:isoleucine biosynthetic process"/>
    <property type="evidence" value="ECO:0007669"/>
    <property type="project" value="UniProtKB-UniPathway"/>
</dbReference>
<evidence type="ECO:0000256" key="9">
    <source>
        <dbReference type="ARBA" id="ARBA00022679"/>
    </source>
</evidence>
<dbReference type="NCBIfam" id="NF009897">
    <property type="entry name" value="PRK13357.1"/>
    <property type="match status" value="1"/>
</dbReference>
<dbReference type="PANTHER" id="PTHR11825">
    <property type="entry name" value="SUBGROUP IIII AMINOTRANSFERASE"/>
    <property type="match status" value="1"/>
</dbReference>
<evidence type="ECO:0000256" key="14">
    <source>
        <dbReference type="ARBA" id="ARBA00049229"/>
    </source>
</evidence>
<keyword evidence="9 17" id="KW-0808">Transferase</keyword>
<accession>A0A7J5B127</accession>
<dbReference type="SUPFAM" id="SSF56752">
    <property type="entry name" value="D-aminoacid aminotransferase-like PLP-dependent enzymes"/>
    <property type="match status" value="1"/>
</dbReference>
<comment type="similarity">
    <text evidence="5">Belongs to the class-IV pyridoxal-phosphate-dependent aminotransferase family.</text>
</comment>
<dbReference type="UniPathway" id="UPA00049">
    <property type="reaction ID" value="UER00062"/>
</dbReference>
<proteinExistence type="inferred from homology"/>
<dbReference type="Pfam" id="PF01063">
    <property type="entry name" value="Aminotran_4"/>
    <property type="match status" value="1"/>
</dbReference>
<feature type="modified residue" description="N6-(pyridoxal phosphate)lysine" evidence="15">
    <location>
        <position position="221"/>
    </location>
</feature>
<evidence type="ECO:0000256" key="12">
    <source>
        <dbReference type="ARBA" id="ARBA00048212"/>
    </source>
</evidence>
<evidence type="ECO:0000256" key="5">
    <source>
        <dbReference type="ARBA" id="ARBA00009320"/>
    </source>
</evidence>
<comment type="caution">
    <text evidence="17">The sequence shown here is derived from an EMBL/GenBank/DDBJ whole genome shotgun (WGS) entry which is preliminary data.</text>
</comment>
<dbReference type="GO" id="GO:0009098">
    <property type="term" value="P:L-leucine biosynthetic process"/>
    <property type="evidence" value="ECO:0007669"/>
    <property type="project" value="UniProtKB-UniPathway"/>
</dbReference>
<keyword evidence="7 17" id="KW-0032">Aminotransferase</keyword>
<evidence type="ECO:0000256" key="16">
    <source>
        <dbReference type="SAM" id="MobiDB-lite"/>
    </source>
</evidence>
<comment type="pathway">
    <text evidence="3">Amino-acid biosynthesis; L-valine biosynthesis; L-valine from pyruvate: step 4/4.</text>
</comment>
<evidence type="ECO:0000256" key="2">
    <source>
        <dbReference type="ARBA" id="ARBA00004824"/>
    </source>
</evidence>
<evidence type="ECO:0000256" key="4">
    <source>
        <dbReference type="ARBA" id="ARBA00005072"/>
    </source>
</evidence>
<keyword evidence="10" id="KW-0663">Pyridoxal phosphate</keyword>
<dbReference type="EC" id="2.6.1.42" evidence="6"/>
<evidence type="ECO:0000256" key="6">
    <source>
        <dbReference type="ARBA" id="ARBA00013053"/>
    </source>
</evidence>
<dbReference type="EMBL" id="WBJX01000005">
    <property type="protein sequence ID" value="KAB1636712.1"/>
    <property type="molecule type" value="Genomic_DNA"/>
</dbReference>
<dbReference type="InterPro" id="IPR043131">
    <property type="entry name" value="BCAT-like_N"/>
</dbReference>
<dbReference type="GO" id="GO:0009099">
    <property type="term" value="P:L-valine biosynthetic process"/>
    <property type="evidence" value="ECO:0007669"/>
    <property type="project" value="UniProtKB-UniPathway"/>
</dbReference>
<gene>
    <name evidence="17" type="ORF">F8O03_14120</name>
</gene>
<comment type="catalytic activity">
    <reaction evidence="12">
        <text>L-valine + 2-oxoglutarate = 3-methyl-2-oxobutanoate + L-glutamate</text>
        <dbReference type="Rhea" id="RHEA:24813"/>
        <dbReference type="ChEBI" id="CHEBI:11851"/>
        <dbReference type="ChEBI" id="CHEBI:16810"/>
        <dbReference type="ChEBI" id="CHEBI:29985"/>
        <dbReference type="ChEBI" id="CHEBI:57762"/>
        <dbReference type="EC" id="2.6.1.42"/>
    </reaction>
</comment>
<keyword evidence="11" id="KW-0100">Branched-chain amino acid biosynthesis</keyword>
<sequence length="381" mass="41536">MSDTSSTHPGTTTQAGRTEGASLEFSIERNPAPASAEVRDAVLADPGFGKHFTDHMVIIDWTVADGWHDARVVPYGPLQVDPSSAVFHYGQEIFEGLKAYRHGGGEVFGFRPERNAQRLQNSAKRLALPELPEELFLESVRQLVQIDEQWVPAAGEGKTLYLRPFMIAFENFLGVRAAQTVRYMVIACPAGSYFSDPTRPVDIWLSQEYSRAGAGGTGAAKCGGNYASSLLPQEEAYANGCEQVLFLDSSENRYLEELGGMNIVLIKSDGTILTPLSDSILPGITRDSVLELCERAGRRIEHRRITIDEWREGVADGSIVEAFACGTAAVISPIGKVKSPDFTIENPAVTADSVSMRIRAELTGIQNGELPDLMGWTQRLA</sequence>
<comment type="cofactor">
    <cofactor evidence="1">
        <name>pyridoxal 5'-phosphate</name>
        <dbReference type="ChEBI" id="CHEBI:597326"/>
    </cofactor>
</comment>
<name>A0A7J5B127_9MICO</name>
<comment type="catalytic activity">
    <reaction evidence="14">
        <text>L-leucine + 2-oxoglutarate = 4-methyl-2-oxopentanoate + L-glutamate</text>
        <dbReference type="Rhea" id="RHEA:18321"/>
        <dbReference type="ChEBI" id="CHEBI:16810"/>
        <dbReference type="ChEBI" id="CHEBI:17865"/>
        <dbReference type="ChEBI" id="CHEBI:29985"/>
        <dbReference type="ChEBI" id="CHEBI:57427"/>
        <dbReference type="EC" id="2.6.1.42"/>
    </reaction>
</comment>
<dbReference type="NCBIfam" id="TIGR01123">
    <property type="entry name" value="ilvE_II"/>
    <property type="match status" value="1"/>
</dbReference>
<dbReference type="UniPathway" id="UPA00047">
    <property type="reaction ID" value="UER00058"/>
</dbReference>
<evidence type="ECO:0000256" key="3">
    <source>
        <dbReference type="ARBA" id="ARBA00004931"/>
    </source>
</evidence>
<dbReference type="Gene3D" id="3.30.470.10">
    <property type="match status" value="1"/>
</dbReference>
<dbReference type="InterPro" id="IPR043132">
    <property type="entry name" value="BCAT-like_C"/>
</dbReference>
<dbReference type="RefSeq" id="WP_104252363.1">
    <property type="nucleotide sequence ID" value="NZ_CANKVH010000012.1"/>
</dbReference>
<dbReference type="Proteomes" id="UP000490386">
    <property type="component" value="Unassembled WGS sequence"/>
</dbReference>
<keyword evidence="18" id="KW-1185">Reference proteome</keyword>
<comment type="pathway">
    <text evidence="2">Amino-acid biosynthesis; L-isoleucine biosynthesis; L-isoleucine from 2-oxobutanoate: step 4/4.</text>
</comment>